<evidence type="ECO:0000256" key="1">
    <source>
        <dbReference type="SAM" id="MobiDB-lite"/>
    </source>
</evidence>
<organism evidence="2 3">
    <name type="scientific">Rheinheimera muenzenbergensis</name>
    <dbReference type="NCBI Taxonomy" id="1193628"/>
    <lineage>
        <taxon>Bacteria</taxon>
        <taxon>Pseudomonadati</taxon>
        <taxon>Pseudomonadota</taxon>
        <taxon>Gammaproteobacteria</taxon>
        <taxon>Chromatiales</taxon>
        <taxon>Chromatiaceae</taxon>
        <taxon>Rheinheimera</taxon>
    </lineage>
</organism>
<comment type="caution">
    <text evidence="2">The sequence shown here is derived from an EMBL/GenBank/DDBJ whole genome shotgun (WGS) entry which is preliminary data.</text>
</comment>
<name>A0ABU8C3N0_9GAMM</name>
<accession>A0ABU8C3N0</accession>
<evidence type="ECO:0000313" key="2">
    <source>
        <dbReference type="EMBL" id="MEH8016515.1"/>
    </source>
</evidence>
<dbReference type="Proteomes" id="UP001375382">
    <property type="component" value="Unassembled WGS sequence"/>
</dbReference>
<dbReference type="RefSeq" id="WP_335734935.1">
    <property type="nucleotide sequence ID" value="NZ_JALAAR010000003.1"/>
</dbReference>
<dbReference type="EMBL" id="JALAAR010000003">
    <property type="protein sequence ID" value="MEH8016515.1"/>
    <property type="molecule type" value="Genomic_DNA"/>
</dbReference>
<gene>
    <name evidence="2" type="ORF">MN202_04690</name>
</gene>
<keyword evidence="3" id="KW-1185">Reference proteome</keyword>
<evidence type="ECO:0008006" key="4">
    <source>
        <dbReference type="Google" id="ProtNLM"/>
    </source>
</evidence>
<sequence>MQTDVFDDILCQLLDDELAMLRTEFAAIMNSLNNAGAGFFLIGDVAVAEYTNPFATTELDIQLLNHSLSDAHQILSVLNLDFIAHGNQLIIKSKQLSEREYDYRIYLHAPIHFVSQHYKQGRSAKVLGIQGVPVSDIQTLVWFQLHWMLAGGRHCKLQYKVHLAQLFGAELFKIEEARRWLIESSNASMISLFNKVVSDIENAKLNPGLTWGEVQELKRLQHEPSPKAETDFLLSEKNGGIPRR</sequence>
<proteinExistence type="predicted"/>
<protein>
    <recommendedName>
        <fullName evidence="4">Nucleotidyltransferase</fullName>
    </recommendedName>
</protein>
<reference evidence="2 3" key="1">
    <citation type="journal article" date="2023" name="Ecotoxicol. Environ. Saf.">
        <title>Mercury remediation potential of mercury-resistant strain Rheinheimera metallidurans sp. nov. isolated from a municipal waste dumping site.</title>
        <authorList>
            <person name="Yadav V."/>
            <person name="Manjhi A."/>
            <person name="Vadakedath N."/>
        </authorList>
    </citation>
    <scope>NUCLEOTIDE SEQUENCE [LARGE SCALE GENOMIC DNA]</scope>
    <source>
        <strain evidence="2 3">E-49</strain>
    </source>
</reference>
<evidence type="ECO:0000313" key="3">
    <source>
        <dbReference type="Proteomes" id="UP001375382"/>
    </source>
</evidence>
<feature type="region of interest" description="Disordered" evidence="1">
    <location>
        <begin position="224"/>
        <end position="244"/>
    </location>
</feature>